<keyword evidence="8" id="KW-0378">Hydrolase</keyword>
<evidence type="ECO:0000256" key="2">
    <source>
        <dbReference type="ARBA" id="ARBA00004574"/>
    </source>
</evidence>
<evidence type="ECO:0000256" key="15">
    <source>
        <dbReference type="ARBA" id="ARBA00023242"/>
    </source>
</evidence>
<accession>A0A0U5ARR6</accession>
<evidence type="ECO:0000256" key="16">
    <source>
        <dbReference type="ARBA" id="ARBA00031847"/>
    </source>
</evidence>
<dbReference type="InterPro" id="IPR036494">
    <property type="entry name" value="Ku_C_sf"/>
</dbReference>
<keyword evidence="5" id="KW-0158">Chromosome</keyword>
<dbReference type="GO" id="GO:0006303">
    <property type="term" value="P:double-strand break repair via nonhomologous end joining"/>
    <property type="evidence" value="ECO:0007669"/>
    <property type="project" value="InterPro"/>
</dbReference>
<dbReference type="SMART" id="SM00559">
    <property type="entry name" value="Ku78"/>
    <property type="match status" value="1"/>
</dbReference>
<dbReference type="PROSITE" id="PS50234">
    <property type="entry name" value="VWFA"/>
    <property type="match status" value="1"/>
</dbReference>
<dbReference type="SUPFAM" id="SSF53300">
    <property type="entry name" value="vWA-like"/>
    <property type="match status" value="1"/>
</dbReference>
<organism evidence="19">
    <name type="scientific">Mortierella alpina</name>
    <name type="common">Oleaginous fungus</name>
    <name type="synonym">Mortierella renispora</name>
    <dbReference type="NCBI Taxonomy" id="64518"/>
    <lineage>
        <taxon>Eukaryota</taxon>
        <taxon>Fungi</taxon>
        <taxon>Fungi incertae sedis</taxon>
        <taxon>Mucoromycota</taxon>
        <taxon>Mortierellomycotina</taxon>
        <taxon>Mortierellomycetes</taxon>
        <taxon>Mortierellales</taxon>
        <taxon>Mortierellaceae</taxon>
        <taxon>Mortierella</taxon>
    </lineage>
</organism>
<dbReference type="GO" id="GO:0006310">
    <property type="term" value="P:DNA recombination"/>
    <property type="evidence" value="ECO:0007669"/>
    <property type="project" value="UniProtKB-KW"/>
</dbReference>
<sequence>MASKEATIYILDVGPTLKAKREGSSISRHEETKQVLLALLANKVHMNRKTVYVSVVLVGSKNTNNDLATLDENGADYQFVDVLQPLGIATLDLMKGVQDDVELGETMGDCMDGLIVSLDMMTKFCKKLKYQKKIYIITDASAALNTEGLEHITPTLKEDGIELNVIGTDFDGDGESKPKSTTQAENEEFFKNLCEETSGNIFSLEEATEQLSEFHTKKVKPTAVYRGTLDLGDPESHPDASLSIPVHMYPATMVLKLPTAKKYSKLSESVSADDLPDGHTGNVNLSRAYKLKVTADMADGDTDSEDVEVPADSLEKAYMYGKTIVPIRAVDLEAYKLRTAKSLTILGFFKAHFFRREWLLSNIYSVFSAPGDSRALVELSGLLFGLEEKASMALCRYVRVEDAEPKLGVLWHHIGIDHKCLYFGQVAFSEDIRRYVFASLSDIQTASGKKVEKHKLLATPESIEACKEFISALNLKPSEEEEYLKPEETFNPAVQRHKQLVEFRALNPDKNKPLPPLNPILEAQLRPIPELEINAQPAADNLIRLWDIKKVEQPLKGKRGYQATLEEDKDKDGISAQQSGAGVPGSAATGGSLFEGLTGNKRHKSESVFGTATSGSVNGRGPGGSAFGAGAAGDLAASGMIPFEMSAVREVGTSDPVKDFQAMVRIAVIQSQQGVRLAGAGFVTVALAVDQMKAMVFKLISTSFGDQLYEKAIDCLKSLREFLSSADPSLLTAESEAERKEIAKERVDTWNSFIKEVKQTSLNTSTSPLRTDFWDLIVKHKRELGLLTIDEVPSGASGVSEEEADQFLLEASEETTAAPGDEGDAPDEDDLLALMD</sequence>
<dbReference type="GO" id="GO:0003684">
    <property type="term" value="F:damaged DNA binding"/>
    <property type="evidence" value="ECO:0007669"/>
    <property type="project" value="InterPro"/>
</dbReference>
<dbReference type="PANTHER" id="PTHR12604:SF4">
    <property type="entry name" value="X-RAY REPAIR CROSS-COMPLEMENTING PROTEIN 5"/>
    <property type="match status" value="1"/>
</dbReference>
<dbReference type="InterPro" id="IPR002035">
    <property type="entry name" value="VWF_A"/>
</dbReference>
<keyword evidence="10" id="KW-0067">ATP-binding</keyword>
<dbReference type="Gene3D" id="2.40.290.10">
    <property type="match status" value="1"/>
</dbReference>
<evidence type="ECO:0000256" key="11">
    <source>
        <dbReference type="ARBA" id="ARBA00022895"/>
    </source>
</evidence>
<dbReference type="Pfam" id="PF08785">
    <property type="entry name" value="Ku_PK_bind"/>
    <property type="match status" value="2"/>
</dbReference>
<evidence type="ECO:0000256" key="13">
    <source>
        <dbReference type="ARBA" id="ARBA00023172"/>
    </source>
</evidence>
<name>A0A0U5ARR6_MORAP</name>
<keyword evidence="7" id="KW-0227">DNA damage</keyword>
<dbReference type="SUPFAM" id="SSF100939">
    <property type="entry name" value="SPOC domain-like"/>
    <property type="match status" value="1"/>
</dbReference>
<comment type="subcellular location">
    <subcellularLocation>
        <location evidence="2">Chromosome</location>
        <location evidence="2">Telomere</location>
    </subcellularLocation>
    <subcellularLocation>
        <location evidence="1">Nucleus</location>
    </subcellularLocation>
</comment>
<evidence type="ECO:0000259" key="18">
    <source>
        <dbReference type="PROSITE" id="PS50234"/>
    </source>
</evidence>
<evidence type="ECO:0000256" key="3">
    <source>
        <dbReference type="ARBA" id="ARBA00007726"/>
    </source>
</evidence>
<protein>
    <recommendedName>
        <fullName evidence="4">ATP-dependent DNA helicase II subunit 2</fullName>
    </recommendedName>
    <alternativeName>
        <fullName evidence="16">ATP-dependent DNA helicase II subunit Ku80</fullName>
    </alternativeName>
</protein>
<dbReference type="GO" id="GO:0004386">
    <property type="term" value="F:helicase activity"/>
    <property type="evidence" value="ECO:0007669"/>
    <property type="project" value="UniProtKB-KW"/>
</dbReference>
<evidence type="ECO:0000256" key="1">
    <source>
        <dbReference type="ARBA" id="ARBA00004123"/>
    </source>
</evidence>
<dbReference type="InterPro" id="IPR016194">
    <property type="entry name" value="SPOC-like_C_dom_sf"/>
</dbReference>
<dbReference type="EMBL" id="LC009413">
    <property type="protein sequence ID" value="BAU24610.1"/>
    <property type="molecule type" value="Genomic_DNA"/>
</dbReference>
<evidence type="ECO:0000256" key="4">
    <source>
        <dbReference type="ARBA" id="ARBA00021792"/>
    </source>
</evidence>
<dbReference type="GO" id="GO:0043564">
    <property type="term" value="C:Ku70:Ku80 complex"/>
    <property type="evidence" value="ECO:0007669"/>
    <property type="project" value="InterPro"/>
</dbReference>
<dbReference type="Pfam" id="PF02735">
    <property type="entry name" value="Ku"/>
    <property type="match status" value="1"/>
</dbReference>
<evidence type="ECO:0000256" key="7">
    <source>
        <dbReference type="ARBA" id="ARBA00022763"/>
    </source>
</evidence>
<keyword evidence="14" id="KW-0234">DNA repair</keyword>
<evidence type="ECO:0000256" key="17">
    <source>
        <dbReference type="SAM" id="MobiDB-lite"/>
    </source>
</evidence>
<dbReference type="GO" id="GO:0003690">
    <property type="term" value="F:double-stranded DNA binding"/>
    <property type="evidence" value="ECO:0007669"/>
    <property type="project" value="TreeGrafter"/>
</dbReference>
<dbReference type="GO" id="GO:0000723">
    <property type="term" value="P:telomere maintenance"/>
    <property type="evidence" value="ECO:0007669"/>
    <property type="project" value="InterPro"/>
</dbReference>
<evidence type="ECO:0000256" key="5">
    <source>
        <dbReference type="ARBA" id="ARBA00022454"/>
    </source>
</evidence>
<dbReference type="CDD" id="cd00873">
    <property type="entry name" value="KU80"/>
    <property type="match status" value="1"/>
</dbReference>
<keyword evidence="12" id="KW-0238">DNA-binding</keyword>
<evidence type="ECO:0000256" key="6">
    <source>
        <dbReference type="ARBA" id="ARBA00022741"/>
    </source>
</evidence>
<dbReference type="GO" id="GO:0005524">
    <property type="term" value="F:ATP binding"/>
    <property type="evidence" value="ECO:0007669"/>
    <property type="project" value="UniProtKB-KW"/>
</dbReference>
<dbReference type="InterPro" id="IPR005161">
    <property type="entry name" value="Ku_N"/>
</dbReference>
<dbReference type="InterPro" id="IPR024193">
    <property type="entry name" value="Ku80"/>
</dbReference>
<feature type="region of interest" description="Disordered" evidence="17">
    <location>
        <begin position="796"/>
        <end position="836"/>
    </location>
</feature>
<evidence type="ECO:0000256" key="14">
    <source>
        <dbReference type="ARBA" id="ARBA00023204"/>
    </source>
</evidence>
<proteinExistence type="inferred from homology"/>
<evidence type="ECO:0000313" key="19">
    <source>
        <dbReference type="EMBL" id="BAU24610.1"/>
    </source>
</evidence>
<comment type="similarity">
    <text evidence="3">Belongs to the ku80 family.</text>
</comment>
<evidence type="ECO:0000256" key="8">
    <source>
        <dbReference type="ARBA" id="ARBA00022801"/>
    </source>
</evidence>
<keyword evidence="13" id="KW-0233">DNA recombination</keyword>
<feature type="compositionally biased region" description="Acidic residues" evidence="17">
    <location>
        <begin position="821"/>
        <end position="836"/>
    </location>
</feature>
<dbReference type="Gene3D" id="3.40.50.410">
    <property type="entry name" value="von Willebrand factor, type A domain"/>
    <property type="match status" value="1"/>
</dbReference>
<dbReference type="SUPFAM" id="SSF101420">
    <property type="entry name" value="C-terminal domain of Ku80"/>
    <property type="match status" value="1"/>
</dbReference>
<dbReference type="GO" id="GO:0000781">
    <property type="term" value="C:chromosome, telomeric region"/>
    <property type="evidence" value="ECO:0007669"/>
    <property type="project" value="UniProtKB-SubCell"/>
</dbReference>
<feature type="region of interest" description="Disordered" evidence="17">
    <location>
        <begin position="557"/>
        <end position="599"/>
    </location>
</feature>
<reference evidence="19" key="1">
    <citation type="submission" date="2014-11" db="EMBL/GenBank/DDBJ databases">
        <title>Improvement of gene-targeting in oil-producing fungus Mortierella alpina 1S-4 and construction of the strain producing valuable polyunsaturated fatty acid by gene targeting.</title>
        <authorList>
            <person name="Kikukawa H."/>
            <person name="Sakuradani E."/>
            <person name="Nakatani M."/>
            <person name="Ando A."/>
            <person name="Okuda T."/>
            <person name="Ochiai M."/>
            <person name="Shimizu S."/>
            <person name="Ogawa J."/>
        </authorList>
    </citation>
    <scope>NUCLEOTIDE SEQUENCE</scope>
</reference>
<dbReference type="GO" id="GO:0042162">
    <property type="term" value="F:telomeric DNA binding"/>
    <property type="evidence" value="ECO:0007669"/>
    <property type="project" value="InterPro"/>
</dbReference>
<keyword evidence="11" id="KW-0779">Telomere</keyword>
<keyword evidence="9" id="KW-0347">Helicase</keyword>
<evidence type="ECO:0000256" key="10">
    <source>
        <dbReference type="ARBA" id="ARBA00022840"/>
    </source>
</evidence>
<dbReference type="Gene3D" id="1.10.1600.10">
    <property type="match status" value="1"/>
</dbReference>
<feature type="domain" description="VWFA" evidence="18">
    <location>
        <begin position="6"/>
        <end position="219"/>
    </location>
</feature>
<keyword evidence="6" id="KW-0547">Nucleotide-binding</keyword>
<dbReference type="Pfam" id="PF03731">
    <property type="entry name" value="Ku_N"/>
    <property type="match status" value="1"/>
</dbReference>
<dbReference type="InterPro" id="IPR014893">
    <property type="entry name" value="Ku_PK_bind"/>
</dbReference>
<evidence type="ECO:0000256" key="12">
    <source>
        <dbReference type="ARBA" id="ARBA00023125"/>
    </source>
</evidence>
<evidence type="ECO:0000256" key="9">
    <source>
        <dbReference type="ARBA" id="ARBA00022806"/>
    </source>
</evidence>
<dbReference type="InterPro" id="IPR036465">
    <property type="entry name" value="vWFA_dom_sf"/>
</dbReference>
<dbReference type="AlphaFoldDB" id="A0A0U5ARR6"/>
<dbReference type="PANTHER" id="PTHR12604">
    <property type="entry name" value="KU AUTOANTIGEN DNA HELICASE"/>
    <property type="match status" value="1"/>
</dbReference>
<dbReference type="Gene3D" id="1.25.40.240">
    <property type="entry name" value="Ku, C-terminal domain"/>
    <property type="match status" value="1"/>
</dbReference>
<keyword evidence="15" id="KW-0539">Nucleus</keyword>
<dbReference type="GO" id="GO:0016787">
    <property type="term" value="F:hydrolase activity"/>
    <property type="evidence" value="ECO:0007669"/>
    <property type="project" value="UniProtKB-KW"/>
</dbReference>
<dbReference type="InterPro" id="IPR006164">
    <property type="entry name" value="DNA_bd_Ku70/Ku80"/>
</dbReference>